<sequence>MAPRSRSNPALYNTATLSVYTVLIHLLSHRPLWGVENQQIEALYDRHMAVDHVEVGPGNGRFLVRALRRRRRAGREPVTRVALLDLNPAALAVTARRLRRRGVQVDRHLTDALAPWPVPAPTREGRSVGCVMVTHTLPGEGFAAKREAFAQMVRAAGGGGRLFGCGILGEADPAPISRAGARMRRLYNGRKNIFHNTGDTAQGLEDVLRQVCGPAAHITVRTVGAVVVWEVVLP</sequence>
<name>A0A975QCN7_9ACTN</name>
<dbReference type="InterPro" id="IPR029063">
    <property type="entry name" value="SAM-dependent_MTases_sf"/>
</dbReference>
<dbReference type="GO" id="GO:0008168">
    <property type="term" value="F:methyltransferase activity"/>
    <property type="evidence" value="ECO:0007669"/>
    <property type="project" value="UniProtKB-KW"/>
</dbReference>
<dbReference type="GO" id="GO:0032259">
    <property type="term" value="P:methylation"/>
    <property type="evidence" value="ECO:0007669"/>
    <property type="project" value="UniProtKB-KW"/>
</dbReference>
<dbReference type="RefSeq" id="WP_220566064.1">
    <property type="nucleotide sequence ID" value="NZ_CP074136.1"/>
</dbReference>
<dbReference type="EMBL" id="CP074136">
    <property type="protein sequence ID" value="QUX26485.1"/>
    <property type="molecule type" value="Genomic_DNA"/>
</dbReference>
<keyword evidence="1" id="KW-0614">Plasmid</keyword>
<protein>
    <submittedName>
        <fullName evidence="1">Class I SAM-dependent methyltransferase</fullName>
    </submittedName>
</protein>
<evidence type="ECO:0000313" key="2">
    <source>
        <dbReference type="Proteomes" id="UP000676079"/>
    </source>
</evidence>
<dbReference type="Gene3D" id="3.40.50.150">
    <property type="entry name" value="Vaccinia Virus protein VP39"/>
    <property type="match status" value="1"/>
</dbReference>
<organism evidence="1 2">
    <name type="scientific">Nocardiopsis changdeensis</name>
    <dbReference type="NCBI Taxonomy" id="2831969"/>
    <lineage>
        <taxon>Bacteria</taxon>
        <taxon>Bacillati</taxon>
        <taxon>Actinomycetota</taxon>
        <taxon>Actinomycetes</taxon>
        <taxon>Streptosporangiales</taxon>
        <taxon>Nocardiopsidaceae</taxon>
        <taxon>Nocardiopsis</taxon>
    </lineage>
</organism>
<dbReference type="Proteomes" id="UP000676079">
    <property type="component" value="Plasmid unnamed4"/>
</dbReference>
<keyword evidence="2" id="KW-1185">Reference proteome</keyword>
<accession>A0A975QCN7</accession>
<keyword evidence="1" id="KW-0808">Transferase</keyword>
<keyword evidence="1" id="KW-0489">Methyltransferase</keyword>
<reference evidence="2" key="1">
    <citation type="submission" date="2021-05" db="EMBL/GenBank/DDBJ databases">
        <title>Direct Submission.</title>
        <authorList>
            <person name="Li K."/>
            <person name="Gao J."/>
        </authorList>
    </citation>
    <scope>NUCLEOTIDE SEQUENCE [LARGE SCALE GENOMIC DNA]</scope>
    <source>
        <strain evidence="2">Mg02</strain>
        <plasmid evidence="2">unnamed4</plasmid>
    </source>
</reference>
<proteinExistence type="predicted"/>
<evidence type="ECO:0000313" key="1">
    <source>
        <dbReference type="EMBL" id="QUX26485.1"/>
    </source>
</evidence>
<geneLocation type="plasmid" evidence="1 2">
    <name>unnamed4</name>
</geneLocation>
<dbReference type="SUPFAM" id="SSF53335">
    <property type="entry name" value="S-adenosyl-L-methionine-dependent methyltransferases"/>
    <property type="match status" value="1"/>
</dbReference>
<gene>
    <name evidence="1" type="ORF">KGD84_32830</name>
</gene>